<gene>
    <name evidence="1" type="ORF">CAOG_005730</name>
</gene>
<reference evidence="2" key="1">
    <citation type="submission" date="2011-02" db="EMBL/GenBank/DDBJ databases">
        <title>The Genome Sequence of Capsaspora owczarzaki ATCC 30864.</title>
        <authorList>
            <person name="Russ C."/>
            <person name="Cuomo C."/>
            <person name="Burger G."/>
            <person name="Gray M.W."/>
            <person name="Holland P.W.H."/>
            <person name="King N."/>
            <person name="Lang F.B.F."/>
            <person name="Roger A.J."/>
            <person name="Ruiz-Trillo I."/>
            <person name="Young S.K."/>
            <person name="Zeng Q."/>
            <person name="Gargeya S."/>
            <person name="Alvarado L."/>
            <person name="Berlin A."/>
            <person name="Chapman S.B."/>
            <person name="Chen Z."/>
            <person name="Freedman E."/>
            <person name="Gellesch M."/>
            <person name="Goldberg J."/>
            <person name="Griggs A."/>
            <person name="Gujja S."/>
            <person name="Heilman E."/>
            <person name="Heiman D."/>
            <person name="Howarth C."/>
            <person name="Mehta T."/>
            <person name="Neiman D."/>
            <person name="Pearson M."/>
            <person name="Roberts A."/>
            <person name="Saif S."/>
            <person name="Shea T."/>
            <person name="Shenoy N."/>
            <person name="Sisk P."/>
            <person name="Stolte C."/>
            <person name="Sykes S."/>
            <person name="White J."/>
            <person name="Yandava C."/>
            <person name="Haas B."/>
            <person name="Nusbaum C."/>
            <person name="Birren B."/>
        </authorList>
    </citation>
    <scope>NUCLEOTIDE SEQUENCE</scope>
    <source>
        <strain evidence="2">ATCC 30864</strain>
    </source>
</reference>
<evidence type="ECO:0000313" key="2">
    <source>
        <dbReference type="Proteomes" id="UP000008743"/>
    </source>
</evidence>
<accession>A0A0D2VV11</accession>
<name>A0A0D2VV11_CAPO3</name>
<dbReference type="eggNOG" id="KOG4308">
    <property type="taxonomic scope" value="Eukaryota"/>
</dbReference>
<dbReference type="InParanoid" id="A0A0D2VV11"/>
<dbReference type="AlphaFoldDB" id="A0A0D2VV11"/>
<organism evidence="1 2">
    <name type="scientific">Capsaspora owczarzaki (strain ATCC 30864)</name>
    <dbReference type="NCBI Taxonomy" id="595528"/>
    <lineage>
        <taxon>Eukaryota</taxon>
        <taxon>Filasterea</taxon>
        <taxon>Capsaspora</taxon>
    </lineage>
</organism>
<dbReference type="Proteomes" id="UP000008743">
    <property type="component" value="Unassembled WGS sequence"/>
</dbReference>
<dbReference type="InterPro" id="IPR053040">
    <property type="entry name" value="LRR-containing_protein_71"/>
</dbReference>
<sequence>MLSYQNITPSPRELNDKVTNTPHDFSLYGEEVGDAGAPAIAEALKVNTTMTWLALWQNQIGEVGARALAETLKVNETVTKLDIWRNQIGDAGASAIAEALKVNTTVNMVDLGGNQISDIGASAIAEALKVNKTVTKLDLDENQIGSAGAQALAEAFKVNTTVTQVDLGENLIGDAGAQAIAELIKVNKTLAWLNLSWNCIGDVGIQAIADAREFHPSPTALRISFQFSPLVLSLLPRLATADDLQTVFGLLTSGLELEDQLASLPALPAEIADLIMDEACYWQGLRRTRPNLSNVHFLQVRLPRSSTANSIRVKAIQVLLGIKHIHANNPEQCVVKLIVRDEQGAVRYECTAKPTLVDSTLWRVTILPASHPVIRQMHEGWKVDVQPGIYVPFLSFYVGYI</sequence>
<dbReference type="PANTHER" id="PTHR46984">
    <property type="entry name" value="LEUCINE-RICH REPEAT-CONTAINING PROTEIN 71"/>
    <property type="match status" value="1"/>
</dbReference>
<dbReference type="Gene3D" id="3.80.10.10">
    <property type="entry name" value="Ribonuclease Inhibitor"/>
    <property type="match status" value="2"/>
</dbReference>
<protein>
    <recommendedName>
        <fullName evidence="3">NOD3 protein</fullName>
    </recommendedName>
</protein>
<evidence type="ECO:0000313" key="1">
    <source>
        <dbReference type="EMBL" id="KJE95257.1"/>
    </source>
</evidence>
<dbReference type="RefSeq" id="XP_004346403.1">
    <property type="nucleotide sequence ID" value="XM_004346353.1"/>
</dbReference>
<dbReference type="Pfam" id="PF13516">
    <property type="entry name" value="LRR_6"/>
    <property type="match status" value="5"/>
</dbReference>
<dbReference type="PhylomeDB" id="A0A0D2VV11"/>
<dbReference type="SMART" id="SM00368">
    <property type="entry name" value="LRR_RI"/>
    <property type="match status" value="6"/>
</dbReference>
<dbReference type="InterPro" id="IPR001611">
    <property type="entry name" value="Leu-rich_rpt"/>
</dbReference>
<dbReference type="SUPFAM" id="SSF52047">
    <property type="entry name" value="RNI-like"/>
    <property type="match status" value="1"/>
</dbReference>
<evidence type="ECO:0008006" key="3">
    <source>
        <dbReference type="Google" id="ProtNLM"/>
    </source>
</evidence>
<dbReference type="InterPro" id="IPR032675">
    <property type="entry name" value="LRR_dom_sf"/>
</dbReference>
<dbReference type="EMBL" id="KE346368">
    <property type="protein sequence ID" value="KJE95257.1"/>
    <property type="molecule type" value="Genomic_DNA"/>
</dbReference>
<dbReference type="PANTHER" id="PTHR46984:SF1">
    <property type="entry name" value="LEUCINE-RICH REPEAT-CONTAINING PROTEIN 71"/>
    <property type="match status" value="1"/>
</dbReference>
<proteinExistence type="predicted"/>
<dbReference type="OrthoDB" id="120976at2759"/>
<keyword evidence="2" id="KW-1185">Reference proteome</keyword>